<comment type="similarity">
    <text evidence="2">Belongs to the binding-protein-dependent transport system permease family. CysTW subfamily.</text>
</comment>
<evidence type="ECO:0000256" key="6">
    <source>
        <dbReference type="ARBA" id="ARBA00022989"/>
    </source>
</evidence>
<keyword evidence="11" id="KW-1185">Reference proteome</keyword>
<dbReference type="InterPro" id="IPR000515">
    <property type="entry name" value="MetI-like"/>
</dbReference>
<keyword evidence="4 8" id="KW-0812">Transmembrane</keyword>
<keyword evidence="3 8" id="KW-0813">Transport</keyword>
<keyword evidence="5" id="KW-0029">Amino-acid transport</keyword>
<comment type="subcellular location">
    <subcellularLocation>
        <location evidence="1 8">Cell membrane</location>
        <topology evidence="1 8">Multi-pass membrane protein</topology>
    </subcellularLocation>
</comment>
<dbReference type="PROSITE" id="PS50928">
    <property type="entry name" value="ABC_TM1"/>
    <property type="match status" value="1"/>
</dbReference>
<dbReference type="PANTHER" id="PTHR30177:SF4">
    <property type="entry name" value="OSMOPROTECTANT IMPORT PERMEASE PROTEIN OSMW"/>
    <property type="match status" value="1"/>
</dbReference>
<evidence type="ECO:0000256" key="7">
    <source>
        <dbReference type="ARBA" id="ARBA00023136"/>
    </source>
</evidence>
<feature type="transmembrane region" description="Helical" evidence="8">
    <location>
        <begin position="137"/>
        <end position="160"/>
    </location>
</feature>
<keyword evidence="7 8" id="KW-0472">Membrane</keyword>
<evidence type="ECO:0000256" key="5">
    <source>
        <dbReference type="ARBA" id="ARBA00022970"/>
    </source>
</evidence>
<feature type="domain" description="ABC transmembrane type-1" evidence="9">
    <location>
        <begin position="19"/>
        <end position="198"/>
    </location>
</feature>
<dbReference type="EMBL" id="NPOA01000006">
    <property type="protein sequence ID" value="PAV29835.1"/>
    <property type="molecule type" value="Genomic_DNA"/>
</dbReference>
<dbReference type="AlphaFoldDB" id="A0A2A2IFC2"/>
<evidence type="ECO:0000313" key="11">
    <source>
        <dbReference type="Proteomes" id="UP000218887"/>
    </source>
</evidence>
<protein>
    <submittedName>
        <fullName evidence="10">Amino acid ABC transporter permease</fullName>
    </submittedName>
</protein>
<name>A0A2A2IFC2_9BACI</name>
<dbReference type="SUPFAM" id="SSF161098">
    <property type="entry name" value="MetI-like"/>
    <property type="match status" value="1"/>
</dbReference>
<feature type="transmembrane region" description="Helical" evidence="8">
    <location>
        <begin position="180"/>
        <end position="198"/>
    </location>
</feature>
<dbReference type="GO" id="GO:0006865">
    <property type="term" value="P:amino acid transport"/>
    <property type="evidence" value="ECO:0007669"/>
    <property type="project" value="UniProtKB-KW"/>
</dbReference>
<dbReference type="InterPro" id="IPR051204">
    <property type="entry name" value="ABC_transp_perm/SBD"/>
</dbReference>
<dbReference type="Proteomes" id="UP000218887">
    <property type="component" value="Unassembled WGS sequence"/>
</dbReference>
<organism evidence="10 11">
    <name type="scientific">Virgibacillus profundi</name>
    <dbReference type="NCBI Taxonomy" id="2024555"/>
    <lineage>
        <taxon>Bacteria</taxon>
        <taxon>Bacillati</taxon>
        <taxon>Bacillota</taxon>
        <taxon>Bacilli</taxon>
        <taxon>Bacillales</taxon>
        <taxon>Bacillaceae</taxon>
        <taxon>Virgibacillus</taxon>
    </lineage>
</organism>
<dbReference type="OrthoDB" id="9801163at2"/>
<reference evidence="10 11" key="1">
    <citation type="submission" date="2017-08" db="EMBL/GenBank/DDBJ databases">
        <title>Virgibacillus indicus sp. nov. and Virgibacillus profoundi sp. nov, two moderately halophilic bacteria isolated from marine sediment by using the Microfluidic Streak Plate.</title>
        <authorList>
            <person name="Xu B."/>
            <person name="Hu B."/>
            <person name="Wang J."/>
            <person name="Zhu Y."/>
            <person name="Huang L."/>
            <person name="Du W."/>
            <person name="Huang Y."/>
        </authorList>
    </citation>
    <scope>NUCLEOTIDE SEQUENCE [LARGE SCALE GENOMIC DNA]</scope>
    <source>
        <strain evidence="10 11">IO3-P3-H5</strain>
    </source>
</reference>
<dbReference type="GO" id="GO:0005886">
    <property type="term" value="C:plasma membrane"/>
    <property type="evidence" value="ECO:0007669"/>
    <property type="project" value="UniProtKB-SubCell"/>
</dbReference>
<proteinExistence type="inferred from homology"/>
<dbReference type="Gene3D" id="1.10.3720.10">
    <property type="entry name" value="MetI-like"/>
    <property type="match status" value="1"/>
</dbReference>
<dbReference type="InterPro" id="IPR035906">
    <property type="entry name" value="MetI-like_sf"/>
</dbReference>
<comment type="caution">
    <text evidence="10">The sequence shown here is derived from an EMBL/GenBank/DDBJ whole genome shotgun (WGS) entry which is preliminary data.</text>
</comment>
<gene>
    <name evidence="10" type="ORF">CIL05_09600</name>
</gene>
<dbReference type="CDD" id="cd06261">
    <property type="entry name" value="TM_PBP2"/>
    <property type="match status" value="1"/>
</dbReference>
<evidence type="ECO:0000256" key="4">
    <source>
        <dbReference type="ARBA" id="ARBA00022692"/>
    </source>
</evidence>
<keyword evidence="6 8" id="KW-1133">Transmembrane helix</keyword>
<feature type="transmembrane region" description="Helical" evidence="8">
    <location>
        <begin position="20"/>
        <end position="43"/>
    </location>
</feature>
<evidence type="ECO:0000256" key="8">
    <source>
        <dbReference type="RuleBase" id="RU363032"/>
    </source>
</evidence>
<dbReference type="GO" id="GO:0055085">
    <property type="term" value="P:transmembrane transport"/>
    <property type="evidence" value="ECO:0007669"/>
    <property type="project" value="InterPro"/>
</dbReference>
<evidence type="ECO:0000259" key="9">
    <source>
        <dbReference type="PROSITE" id="PS50928"/>
    </source>
</evidence>
<sequence>MSNFFSYVVDNWAHLASLTLDHILMVVIGLILALIVGIPLGILCAKNEKLAKVILATVSIIQVFPSIALLGILMVFFGLGFKTVIVGLFLYSLLPIVRNTYVGLREVDENISEAGKGVGMTITQLLLKVQLPLSLPFLLAGIRVAAVIAVGVATLAPFIGGDGLGRDILAGINTRQPVKIFSGAIIAAILAIIADVTLGRTQERLEH</sequence>
<evidence type="ECO:0000313" key="10">
    <source>
        <dbReference type="EMBL" id="PAV29835.1"/>
    </source>
</evidence>
<evidence type="ECO:0000256" key="2">
    <source>
        <dbReference type="ARBA" id="ARBA00007069"/>
    </source>
</evidence>
<feature type="transmembrane region" description="Helical" evidence="8">
    <location>
        <begin position="50"/>
        <end position="73"/>
    </location>
</feature>
<dbReference type="GO" id="GO:0031460">
    <property type="term" value="P:glycine betaine transport"/>
    <property type="evidence" value="ECO:0007669"/>
    <property type="project" value="TreeGrafter"/>
</dbReference>
<dbReference type="FunFam" id="1.10.3720.10:FF:000001">
    <property type="entry name" value="Glycine betaine ABC transporter, permease"/>
    <property type="match status" value="1"/>
</dbReference>
<dbReference type="PANTHER" id="PTHR30177">
    <property type="entry name" value="GLYCINE BETAINE/L-PROLINE TRANSPORT SYSTEM PERMEASE PROTEIN PROW"/>
    <property type="match status" value="1"/>
</dbReference>
<evidence type="ECO:0000256" key="3">
    <source>
        <dbReference type="ARBA" id="ARBA00022448"/>
    </source>
</evidence>
<evidence type="ECO:0000256" key="1">
    <source>
        <dbReference type="ARBA" id="ARBA00004651"/>
    </source>
</evidence>
<accession>A0A2A2IFC2</accession>
<dbReference type="Pfam" id="PF00528">
    <property type="entry name" value="BPD_transp_1"/>
    <property type="match status" value="1"/>
</dbReference>